<sequence length="301" mass="32973">MAVLERVRLLARVSRPIGCLLVSSTYFLGIIHSGSYPELLPGILLALAFSFPLCIVLFGVNDVYDHDSDMLNPRKKDTWVDGARLQKADHQFVLSASKVASVLVLLLTLPAALRSPLVMGYMALTLLIAWTYSAPPLRLKERPVIDSFSNGIACWAAWACGYVCSGDKDLTHYSSDVLRNGLFIFFIGSAFHAMGAYTDQHTDADVGQKTIATALGSRLTLIFTTLCLMIGAVLVDPWSDIAICSVGISIIPLLLLVTCPTPSLQLAITRCFALSLVLGIPIWDLKTAYFIHRGWDPLRTW</sequence>
<dbReference type="InterPro" id="IPR044878">
    <property type="entry name" value="UbiA_sf"/>
</dbReference>
<feature type="transmembrane region" description="Helical" evidence="5">
    <location>
        <begin position="271"/>
        <end position="291"/>
    </location>
</feature>
<dbReference type="InterPro" id="IPR000537">
    <property type="entry name" value="UbiA_prenyltransferase"/>
</dbReference>
<keyword evidence="7" id="KW-1185">Reference proteome</keyword>
<keyword evidence="6" id="KW-0808">Transferase</keyword>
<evidence type="ECO:0000256" key="5">
    <source>
        <dbReference type="SAM" id="Phobius"/>
    </source>
</evidence>
<accession>C5FU94</accession>
<gene>
    <name evidence="6" type="ORF">MCYG_06297</name>
</gene>
<dbReference type="PANTHER" id="PTHR42723:SF1">
    <property type="entry name" value="CHLOROPHYLL SYNTHASE, CHLOROPLASTIC"/>
    <property type="match status" value="1"/>
</dbReference>
<dbReference type="Gene3D" id="1.10.357.140">
    <property type="entry name" value="UbiA prenyltransferase"/>
    <property type="match status" value="1"/>
</dbReference>
<dbReference type="GeneID" id="9226869"/>
<organism evidence="6 7">
    <name type="scientific">Arthroderma otae (strain ATCC MYA-4605 / CBS 113480)</name>
    <name type="common">Microsporum canis</name>
    <dbReference type="NCBI Taxonomy" id="554155"/>
    <lineage>
        <taxon>Eukaryota</taxon>
        <taxon>Fungi</taxon>
        <taxon>Dikarya</taxon>
        <taxon>Ascomycota</taxon>
        <taxon>Pezizomycotina</taxon>
        <taxon>Eurotiomycetes</taxon>
        <taxon>Eurotiomycetidae</taxon>
        <taxon>Onygenales</taxon>
        <taxon>Arthrodermataceae</taxon>
        <taxon>Microsporum</taxon>
    </lineage>
</organism>
<keyword evidence="4 5" id="KW-0472">Membrane</keyword>
<proteinExistence type="predicted"/>
<protein>
    <submittedName>
        <fullName evidence="6">Prenyltransferase</fullName>
    </submittedName>
</protein>
<evidence type="ECO:0000313" key="7">
    <source>
        <dbReference type="Proteomes" id="UP000002035"/>
    </source>
</evidence>
<feature type="transmembrane region" description="Helical" evidence="5">
    <location>
        <begin position="210"/>
        <end position="234"/>
    </location>
</feature>
<dbReference type="PANTHER" id="PTHR42723">
    <property type="entry name" value="CHLOROPHYLL SYNTHASE"/>
    <property type="match status" value="1"/>
</dbReference>
<keyword evidence="2 5" id="KW-0812">Transmembrane</keyword>
<dbReference type="OMA" id="HEHACRL"/>
<name>C5FU94_ARTOC</name>
<feature type="transmembrane region" description="Helical" evidence="5">
    <location>
        <begin position="43"/>
        <end position="64"/>
    </location>
</feature>
<dbReference type="Pfam" id="PF01040">
    <property type="entry name" value="UbiA"/>
    <property type="match status" value="1"/>
</dbReference>
<dbReference type="GO" id="GO:0016020">
    <property type="term" value="C:membrane"/>
    <property type="evidence" value="ECO:0007669"/>
    <property type="project" value="UniProtKB-SubCell"/>
</dbReference>
<comment type="subcellular location">
    <subcellularLocation>
        <location evidence="1">Membrane</location>
        <topology evidence="1">Multi-pass membrane protein</topology>
    </subcellularLocation>
</comment>
<evidence type="ECO:0000256" key="4">
    <source>
        <dbReference type="ARBA" id="ARBA00023136"/>
    </source>
</evidence>
<dbReference type="eggNOG" id="ENOG502S3P5">
    <property type="taxonomic scope" value="Eukaryota"/>
</dbReference>
<dbReference type="STRING" id="554155.C5FU94"/>
<evidence type="ECO:0000256" key="2">
    <source>
        <dbReference type="ARBA" id="ARBA00022692"/>
    </source>
</evidence>
<dbReference type="VEuPathDB" id="FungiDB:MCYG_06297"/>
<dbReference type="EMBL" id="DS995706">
    <property type="protein sequence ID" value="EEQ33478.1"/>
    <property type="molecule type" value="Genomic_DNA"/>
</dbReference>
<dbReference type="CDD" id="cd13966">
    <property type="entry name" value="PT_UbiA_4"/>
    <property type="match status" value="1"/>
</dbReference>
<feature type="transmembrane region" description="Helical" evidence="5">
    <location>
        <begin position="177"/>
        <end position="198"/>
    </location>
</feature>
<feature type="transmembrane region" description="Helical" evidence="5">
    <location>
        <begin position="12"/>
        <end position="31"/>
    </location>
</feature>
<dbReference type="AlphaFoldDB" id="C5FU94"/>
<dbReference type="GO" id="GO:0016765">
    <property type="term" value="F:transferase activity, transferring alkyl or aryl (other than methyl) groups"/>
    <property type="evidence" value="ECO:0007669"/>
    <property type="project" value="InterPro"/>
</dbReference>
<dbReference type="RefSeq" id="XP_002844333.1">
    <property type="nucleotide sequence ID" value="XM_002844287.1"/>
</dbReference>
<feature type="transmembrane region" description="Helical" evidence="5">
    <location>
        <begin position="240"/>
        <end position="259"/>
    </location>
</feature>
<feature type="transmembrane region" description="Helical" evidence="5">
    <location>
        <begin position="147"/>
        <end position="165"/>
    </location>
</feature>
<dbReference type="OrthoDB" id="2753389at2759"/>
<feature type="transmembrane region" description="Helical" evidence="5">
    <location>
        <begin position="92"/>
        <end position="112"/>
    </location>
</feature>
<keyword evidence="3 5" id="KW-1133">Transmembrane helix</keyword>
<evidence type="ECO:0000256" key="1">
    <source>
        <dbReference type="ARBA" id="ARBA00004141"/>
    </source>
</evidence>
<evidence type="ECO:0000313" key="6">
    <source>
        <dbReference type="EMBL" id="EEQ33478.1"/>
    </source>
</evidence>
<dbReference type="HOGENOM" id="CLU_075132_0_0_1"/>
<reference evidence="7" key="1">
    <citation type="journal article" date="2012" name="MBio">
        <title>Comparative genome analysis of Trichophyton rubrum and related dermatophytes reveals candidate genes involved in infection.</title>
        <authorList>
            <person name="Martinez D.A."/>
            <person name="Oliver B.G."/>
            <person name="Graeser Y."/>
            <person name="Goldberg J.M."/>
            <person name="Li W."/>
            <person name="Martinez-Rossi N.M."/>
            <person name="Monod M."/>
            <person name="Shelest E."/>
            <person name="Barton R.C."/>
            <person name="Birch E."/>
            <person name="Brakhage A.A."/>
            <person name="Chen Z."/>
            <person name="Gurr S.J."/>
            <person name="Heiman D."/>
            <person name="Heitman J."/>
            <person name="Kosti I."/>
            <person name="Rossi A."/>
            <person name="Saif S."/>
            <person name="Samalova M."/>
            <person name="Saunders C.W."/>
            <person name="Shea T."/>
            <person name="Summerbell R.C."/>
            <person name="Xu J."/>
            <person name="Young S."/>
            <person name="Zeng Q."/>
            <person name="Birren B.W."/>
            <person name="Cuomo C.A."/>
            <person name="White T.C."/>
        </authorList>
    </citation>
    <scope>NUCLEOTIDE SEQUENCE [LARGE SCALE GENOMIC DNA]</scope>
    <source>
        <strain evidence="7">ATCC MYA-4605 / CBS 113480</strain>
    </source>
</reference>
<dbReference type="InterPro" id="IPR050475">
    <property type="entry name" value="Prenyltransferase_related"/>
</dbReference>
<dbReference type="Proteomes" id="UP000002035">
    <property type="component" value="Unassembled WGS sequence"/>
</dbReference>
<evidence type="ECO:0000256" key="3">
    <source>
        <dbReference type="ARBA" id="ARBA00022989"/>
    </source>
</evidence>
<feature type="transmembrane region" description="Helical" evidence="5">
    <location>
        <begin position="118"/>
        <end position="135"/>
    </location>
</feature>